<evidence type="ECO:0000256" key="5">
    <source>
        <dbReference type="PROSITE-ProRule" id="PRU00335"/>
    </source>
</evidence>
<organism evidence="8 9">
    <name type="scientific">Paracoccus solventivorans</name>
    <dbReference type="NCBI Taxonomy" id="53463"/>
    <lineage>
        <taxon>Bacteria</taxon>
        <taxon>Pseudomonadati</taxon>
        <taxon>Pseudomonadota</taxon>
        <taxon>Alphaproteobacteria</taxon>
        <taxon>Rhodobacterales</taxon>
        <taxon>Paracoccaceae</taxon>
        <taxon>Paracoccus</taxon>
    </lineage>
</organism>
<dbReference type="RefSeq" id="WP_143159561.1">
    <property type="nucleotide sequence ID" value="NZ_FRCK01000001.1"/>
</dbReference>
<dbReference type="EMBL" id="FRCK01000001">
    <property type="protein sequence ID" value="SHL77190.1"/>
    <property type="molecule type" value="Genomic_DNA"/>
</dbReference>
<dbReference type="Gene3D" id="1.10.357.10">
    <property type="entry name" value="Tetracycline Repressor, domain 2"/>
    <property type="match status" value="1"/>
</dbReference>
<dbReference type="InterPro" id="IPR009057">
    <property type="entry name" value="Homeodomain-like_sf"/>
</dbReference>
<dbReference type="SUPFAM" id="SSF46689">
    <property type="entry name" value="Homeodomain-like"/>
    <property type="match status" value="1"/>
</dbReference>
<dbReference type="InterPro" id="IPR001647">
    <property type="entry name" value="HTH_TetR"/>
</dbReference>
<feature type="region of interest" description="Disordered" evidence="6">
    <location>
        <begin position="1"/>
        <end position="20"/>
    </location>
</feature>
<keyword evidence="4" id="KW-0804">Transcription</keyword>
<dbReference type="GO" id="GO:0000976">
    <property type="term" value="F:transcription cis-regulatory region binding"/>
    <property type="evidence" value="ECO:0007669"/>
    <property type="project" value="TreeGrafter"/>
</dbReference>
<proteinExistence type="predicted"/>
<dbReference type="InterPro" id="IPR036271">
    <property type="entry name" value="Tet_transcr_reg_TetR-rel_C_sf"/>
</dbReference>
<evidence type="ECO:0000256" key="6">
    <source>
        <dbReference type="SAM" id="MobiDB-lite"/>
    </source>
</evidence>
<dbReference type="PRINTS" id="PR00455">
    <property type="entry name" value="HTHTETR"/>
</dbReference>
<keyword evidence="3 5" id="KW-0238">DNA-binding</keyword>
<dbReference type="GO" id="GO:0003700">
    <property type="term" value="F:DNA-binding transcription factor activity"/>
    <property type="evidence" value="ECO:0007669"/>
    <property type="project" value="TreeGrafter"/>
</dbReference>
<feature type="DNA-binding region" description="H-T-H motif" evidence="5">
    <location>
        <begin position="44"/>
        <end position="63"/>
    </location>
</feature>
<evidence type="ECO:0000313" key="8">
    <source>
        <dbReference type="EMBL" id="SHL77190.1"/>
    </source>
</evidence>
<evidence type="ECO:0000313" key="9">
    <source>
        <dbReference type="Proteomes" id="UP000184444"/>
    </source>
</evidence>
<dbReference type="STRING" id="53463.SAMN05444389_101278"/>
<accession>A0A1M7DCK8</accession>
<dbReference type="InterPro" id="IPR041490">
    <property type="entry name" value="KstR2_TetR_C"/>
</dbReference>
<gene>
    <name evidence="8" type="ORF">SAMN05444389_101278</name>
</gene>
<evidence type="ECO:0000256" key="4">
    <source>
        <dbReference type="ARBA" id="ARBA00023163"/>
    </source>
</evidence>
<feature type="domain" description="HTH tetR-type" evidence="7">
    <location>
        <begin position="21"/>
        <end position="81"/>
    </location>
</feature>
<dbReference type="PANTHER" id="PTHR30055:SF175">
    <property type="entry name" value="HTH-TYPE TRANSCRIPTIONAL REPRESSOR KSTR2"/>
    <property type="match status" value="1"/>
</dbReference>
<keyword evidence="9" id="KW-1185">Reference proteome</keyword>
<dbReference type="AlphaFoldDB" id="A0A1M7DCK8"/>
<protein>
    <submittedName>
        <fullName evidence="8">Transcriptional regulator, TetR family</fullName>
    </submittedName>
</protein>
<name>A0A1M7DCK8_9RHOB</name>
<reference evidence="9" key="1">
    <citation type="submission" date="2016-11" db="EMBL/GenBank/DDBJ databases">
        <authorList>
            <person name="Varghese N."/>
            <person name="Submissions S."/>
        </authorList>
    </citation>
    <scope>NUCLEOTIDE SEQUENCE [LARGE SCALE GENOMIC DNA]</scope>
    <source>
        <strain evidence="9">DSM 6637</strain>
    </source>
</reference>
<sequence length="245" mass="28464">MTQDQSVATDLPRRKSRMPQKQRVSMILSVARRMLAERDYNAVSVAEIAAECGIVEGTIYRFFKSKRDLMLRVAEDWMEQEYRIGAAYAHVTGTRERIYYLIHSALRTTYDFPGLSRFLLTEVRPDPNYRQMRIYKLNRTYTSAIREVCQEAIASGEFHDRISTRLIRSVVFGAMEHETWGHLRGEGRIVVTDVARELTDLIYEGMRNRNAPPEGTLPLPERVERIEARLARLEAALTRDHDQKI</sequence>
<dbReference type="Proteomes" id="UP000184444">
    <property type="component" value="Unassembled WGS sequence"/>
</dbReference>
<dbReference type="OrthoDB" id="9808189at2"/>
<dbReference type="InterPro" id="IPR050109">
    <property type="entry name" value="HTH-type_TetR-like_transc_reg"/>
</dbReference>
<dbReference type="SUPFAM" id="SSF48498">
    <property type="entry name" value="Tetracyclin repressor-like, C-terminal domain"/>
    <property type="match status" value="1"/>
</dbReference>
<dbReference type="Pfam" id="PF00440">
    <property type="entry name" value="TetR_N"/>
    <property type="match status" value="1"/>
</dbReference>
<evidence type="ECO:0000256" key="3">
    <source>
        <dbReference type="ARBA" id="ARBA00023125"/>
    </source>
</evidence>
<dbReference type="PANTHER" id="PTHR30055">
    <property type="entry name" value="HTH-TYPE TRANSCRIPTIONAL REGULATOR RUTR"/>
    <property type="match status" value="1"/>
</dbReference>
<keyword evidence="2" id="KW-0805">Transcription regulation</keyword>
<evidence type="ECO:0000256" key="1">
    <source>
        <dbReference type="ARBA" id="ARBA00022491"/>
    </source>
</evidence>
<dbReference type="PROSITE" id="PS50977">
    <property type="entry name" value="HTH_TETR_2"/>
    <property type="match status" value="1"/>
</dbReference>
<dbReference type="Pfam" id="PF17932">
    <property type="entry name" value="TetR_C_24"/>
    <property type="match status" value="1"/>
</dbReference>
<evidence type="ECO:0000256" key="2">
    <source>
        <dbReference type="ARBA" id="ARBA00023015"/>
    </source>
</evidence>
<keyword evidence="1" id="KW-0678">Repressor</keyword>
<dbReference type="Gene3D" id="1.10.10.60">
    <property type="entry name" value="Homeodomain-like"/>
    <property type="match status" value="1"/>
</dbReference>
<evidence type="ECO:0000259" key="7">
    <source>
        <dbReference type="PROSITE" id="PS50977"/>
    </source>
</evidence>